<proteinExistence type="predicted"/>
<comment type="caution">
    <text evidence="1">The sequence shown here is derived from an EMBL/GenBank/DDBJ whole genome shotgun (WGS) entry which is preliminary data.</text>
</comment>
<dbReference type="AlphaFoldDB" id="R1ASS1"/>
<organism evidence="1 2">
    <name type="scientific">Caldisalinibacter kiritimatiensis</name>
    <dbReference type="NCBI Taxonomy" id="1304284"/>
    <lineage>
        <taxon>Bacteria</taxon>
        <taxon>Bacillati</taxon>
        <taxon>Bacillota</taxon>
        <taxon>Tissierellia</taxon>
        <taxon>Tissierellales</taxon>
        <taxon>Thermohalobacteraceae</taxon>
        <taxon>Caldisalinibacter</taxon>
    </lineage>
</organism>
<dbReference type="EMBL" id="ARZA01000200">
    <property type="protein sequence ID" value="EOD00203.1"/>
    <property type="molecule type" value="Genomic_DNA"/>
</dbReference>
<accession>R1ASS1</accession>
<evidence type="ECO:0000313" key="1">
    <source>
        <dbReference type="EMBL" id="EOD00203.1"/>
    </source>
</evidence>
<reference evidence="1 2" key="1">
    <citation type="journal article" date="2015" name="Geomicrobiol. J.">
        <title>Caldisalinibacter kiritimatiensis gen. nov., sp. nov., a moderately thermohalophilic thiosulfate-reducing bacterium from a hypersaline microbial mat.</title>
        <authorList>
            <person name="Ben Hania W."/>
            <person name="Joseph M."/>
            <person name="Fiebig A."/>
            <person name="Bunk B."/>
            <person name="Klenk H.-P."/>
            <person name="Fardeau M.-L."/>
            <person name="Spring S."/>
        </authorList>
    </citation>
    <scope>NUCLEOTIDE SEQUENCE [LARGE SCALE GENOMIC DNA]</scope>
    <source>
        <strain evidence="1 2">L21-TH-D2</strain>
    </source>
</reference>
<sequence length="64" mass="7699">MCINLREYKSKDKVQLQEMIFALYNEDPEGVTSSNKKAYKYYKKLGFIESRNIHMVKNNKYTKK</sequence>
<name>R1ASS1_9FIRM</name>
<dbReference type="RefSeq" id="WP_006314322.1">
    <property type="nucleotide sequence ID" value="NZ_ARZA01000200.1"/>
</dbReference>
<keyword evidence="2" id="KW-1185">Reference proteome</keyword>
<protein>
    <submittedName>
        <fullName evidence="1">Uncharacterized protein</fullName>
    </submittedName>
</protein>
<gene>
    <name evidence="1" type="ORF">L21TH_1748</name>
</gene>
<dbReference type="Proteomes" id="UP000013378">
    <property type="component" value="Unassembled WGS sequence"/>
</dbReference>
<evidence type="ECO:0000313" key="2">
    <source>
        <dbReference type="Proteomes" id="UP000013378"/>
    </source>
</evidence>
<dbReference type="STRING" id="1304284.L21TH_1748"/>